<dbReference type="InterPro" id="IPR048655">
    <property type="entry name" value="Irp3-like_C"/>
</dbReference>
<sequence length="369" mass="41100">MIKPRRVLIVGAKFGELYVNAFLQPRPDLELAGILAQGSPRSQQLARDFNVPLFRSLDELPDDIDIACVVIRAEVIGGKGDQLTQELLARGISVIQEHPLDAEAIKRHQSVAEKQGAIFWVNSFYSQCHAGRSWLHAAHQISRLSRQRPINGYLTTSRQLLFSALDLLLQACHCPEQIEIAYVGQRSNAFHCFELRLAGTTIALDVQSYLDPKDPDMHNLVMHKMTLVWPAGYLTQEASYGPVIWTPVLHAPNHLNSNQSLYLTAGQPDGTYQHQTTSQILCPATKDWMTAFECDGAEGVAFLLNTLSSVLNGALRPPAFSDDYQQQLASLWQQILRMMGEPVTQDLPPPVWIEPAQLMLATDANDDVN</sequence>
<dbReference type="AlphaFoldDB" id="A0A2D0J2K7"/>
<protein>
    <submittedName>
        <fullName evidence="3">Yersiniabactin synthetase, thiazolinyl reductase component</fullName>
    </submittedName>
</protein>
<dbReference type="GO" id="GO:0000166">
    <property type="term" value="F:nucleotide binding"/>
    <property type="evidence" value="ECO:0007669"/>
    <property type="project" value="InterPro"/>
</dbReference>
<evidence type="ECO:0000313" key="4">
    <source>
        <dbReference type="Proteomes" id="UP000225833"/>
    </source>
</evidence>
<dbReference type="InterPro" id="IPR010091">
    <property type="entry name" value="Thiazolinyl_imide_reductase"/>
</dbReference>
<accession>A0A2D0J2K7</accession>
<reference evidence="3 4" key="1">
    <citation type="journal article" date="2017" name="Nat. Microbiol.">
        <title>Natural product diversity associated with the nematode symbionts Photorhabdus and Xenorhabdus.</title>
        <authorList>
            <person name="Tobias N.J."/>
            <person name="Wolff H."/>
            <person name="Djahanschiri B."/>
            <person name="Grundmann F."/>
            <person name="Kronenwerth M."/>
            <person name="Shi Y.M."/>
            <person name="Simonyi S."/>
            <person name="Grun P."/>
            <person name="Shapiro-Ilan D."/>
            <person name="Pidot S.J."/>
            <person name="Stinear T.P."/>
            <person name="Ebersberger I."/>
            <person name="Bode H.B."/>
        </authorList>
    </citation>
    <scope>NUCLEOTIDE SEQUENCE [LARGE SCALE GENOMIC DNA]</scope>
    <source>
        <strain evidence="3 4">DSM 16342</strain>
    </source>
</reference>
<feature type="domain" description="Thiazolinyl imine reductase-like C-terminal" evidence="2">
    <location>
        <begin position="148"/>
        <end position="246"/>
    </location>
</feature>
<organism evidence="3 4">
    <name type="scientific">Xenorhabdus budapestensis</name>
    <dbReference type="NCBI Taxonomy" id="290110"/>
    <lineage>
        <taxon>Bacteria</taxon>
        <taxon>Pseudomonadati</taxon>
        <taxon>Pseudomonadota</taxon>
        <taxon>Gammaproteobacteria</taxon>
        <taxon>Enterobacterales</taxon>
        <taxon>Morganellaceae</taxon>
        <taxon>Xenorhabdus</taxon>
    </lineage>
</organism>
<dbReference type="EMBL" id="NIBS01000004">
    <property type="protein sequence ID" value="PHM28570.1"/>
    <property type="molecule type" value="Genomic_DNA"/>
</dbReference>
<dbReference type="Pfam" id="PF21390">
    <property type="entry name" value="Irp3-like_C"/>
    <property type="match status" value="1"/>
</dbReference>
<evidence type="ECO:0000259" key="1">
    <source>
        <dbReference type="Pfam" id="PF01408"/>
    </source>
</evidence>
<dbReference type="OrthoDB" id="9760689at2"/>
<dbReference type="Proteomes" id="UP000225833">
    <property type="component" value="Unassembled WGS sequence"/>
</dbReference>
<dbReference type="PIRSF" id="PIRSF017494">
    <property type="entry name" value="Thiaz_red"/>
    <property type="match status" value="1"/>
</dbReference>
<feature type="domain" description="Gfo/Idh/MocA-like oxidoreductase N-terminal" evidence="1">
    <location>
        <begin position="6"/>
        <end position="122"/>
    </location>
</feature>
<dbReference type="Gene3D" id="3.40.50.720">
    <property type="entry name" value="NAD(P)-binding Rossmann-like Domain"/>
    <property type="match status" value="2"/>
</dbReference>
<dbReference type="Pfam" id="PF01408">
    <property type="entry name" value="GFO_IDH_MocA"/>
    <property type="match status" value="1"/>
</dbReference>
<dbReference type="SUPFAM" id="SSF51735">
    <property type="entry name" value="NAD(P)-binding Rossmann-fold domains"/>
    <property type="match status" value="1"/>
</dbReference>
<evidence type="ECO:0000259" key="2">
    <source>
        <dbReference type="Pfam" id="PF21390"/>
    </source>
</evidence>
<dbReference type="RefSeq" id="WP_099135162.1">
    <property type="nucleotide sequence ID" value="NZ_CAWNNJ010000108.1"/>
</dbReference>
<comment type="caution">
    <text evidence="3">The sequence shown here is derived from an EMBL/GenBank/DDBJ whole genome shotgun (WGS) entry which is preliminary data.</text>
</comment>
<dbReference type="InterPro" id="IPR000683">
    <property type="entry name" value="Gfo/Idh/MocA-like_OxRdtase_N"/>
</dbReference>
<proteinExistence type="predicted"/>
<dbReference type="InterPro" id="IPR051450">
    <property type="entry name" value="Gfo/Idh/MocA_Oxidoreductases"/>
</dbReference>
<dbReference type="InterPro" id="IPR036291">
    <property type="entry name" value="NAD(P)-bd_dom_sf"/>
</dbReference>
<name>A0A2D0J2K7_XENBU</name>
<evidence type="ECO:0000313" key="3">
    <source>
        <dbReference type="EMBL" id="PHM28570.1"/>
    </source>
</evidence>
<dbReference type="PANTHER" id="PTHR43377">
    <property type="entry name" value="BILIVERDIN REDUCTASE A"/>
    <property type="match status" value="1"/>
</dbReference>
<gene>
    <name evidence="3" type="ORF">Xbud_01163</name>
</gene>
<dbReference type="NCBIfam" id="TIGR01761">
    <property type="entry name" value="thiaz-red"/>
    <property type="match status" value="1"/>
</dbReference>
<dbReference type="PANTHER" id="PTHR43377:SF1">
    <property type="entry name" value="BILIVERDIN REDUCTASE A"/>
    <property type="match status" value="1"/>
</dbReference>